<protein>
    <submittedName>
        <fullName evidence="4">Efflux RND transporter periplasmic adaptor subunit</fullName>
    </submittedName>
</protein>
<keyword evidence="3" id="KW-0732">Signal</keyword>
<comment type="caution">
    <text evidence="4">The sequence shown here is derived from an EMBL/GenBank/DDBJ whole genome shotgun (WGS) entry which is preliminary data.</text>
</comment>
<organism evidence="4 5">
    <name type="scientific">Paracoccus siganidrum</name>
    <dbReference type="NCBI Taxonomy" id="1276757"/>
    <lineage>
        <taxon>Bacteria</taxon>
        <taxon>Pseudomonadati</taxon>
        <taxon>Pseudomonadota</taxon>
        <taxon>Alphaproteobacteria</taxon>
        <taxon>Rhodobacterales</taxon>
        <taxon>Paracoccaceae</taxon>
        <taxon>Paracoccus</taxon>
    </lineage>
</organism>
<feature type="coiled-coil region" evidence="2">
    <location>
        <begin position="93"/>
        <end position="158"/>
    </location>
</feature>
<dbReference type="Gene3D" id="2.40.50.100">
    <property type="match status" value="1"/>
</dbReference>
<gene>
    <name evidence="4" type="ORF">D3P05_15350</name>
</gene>
<dbReference type="AlphaFoldDB" id="A0A419A485"/>
<feature type="signal peptide" evidence="3">
    <location>
        <begin position="1"/>
        <end position="21"/>
    </location>
</feature>
<dbReference type="SUPFAM" id="SSF111369">
    <property type="entry name" value="HlyD-like secretion proteins"/>
    <property type="match status" value="1"/>
</dbReference>
<dbReference type="GO" id="GO:1990281">
    <property type="term" value="C:efflux pump complex"/>
    <property type="evidence" value="ECO:0007669"/>
    <property type="project" value="TreeGrafter"/>
</dbReference>
<dbReference type="GO" id="GO:0015562">
    <property type="term" value="F:efflux transmembrane transporter activity"/>
    <property type="evidence" value="ECO:0007669"/>
    <property type="project" value="TreeGrafter"/>
</dbReference>
<evidence type="ECO:0000256" key="2">
    <source>
        <dbReference type="SAM" id="Coils"/>
    </source>
</evidence>
<accession>A0A419A485</accession>
<keyword evidence="2" id="KW-0175">Coiled coil</keyword>
<evidence type="ECO:0000256" key="3">
    <source>
        <dbReference type="SAM" id="SignalP"/>
    </source>
</evidence>
<name>A0A419A485_9RHOB</name>
<dbReference type="InterPro" id="IPR006143">
    <property type="entry name" value="RND_pump_MFP"/>
</dbReference>
<feature type="chain" id="PRO_5019187162" evidence="3">
    <location>
        <begin position="22"/>
        <end position="352"/>
    </location>
</feature>
<sequence length="352" mass="36572">MKRTCLAGAFAALMSISTAFAEHDAIAVEYVTAVEQDMVATIELTGSIEARDSVDLGFRQSGRVIEVLVEEGDHVARDQPLARLDSVQQEQGRKVAEASLAAARAALAQARQASDRAEAMLSRGVGTRAARDAAAQALSEAQGAVERAESALEQANRAVSDTVLVAPDDAVVTARNIAPGQIVGAAQPVLSLAELEGLEAVFQSADLPLLDKAMGTQVRLEAIDFDMPAMTGTVTEISPLVDPQLGTVAVRAEIDNGDGAIELLGAAVRGHMRISTSSGVLVPWTALTRHGDGAAVWLVEGEQTRLVPVEISNFGDKGVFLSAGVEAGQVVVGAGSQLLYPGRGVHQATVLP</sequence>
<evidence type="ECO:0000313" key="5">
    <source>
        <dbReference type="Proteomes" id="UP000283587"/>
    </source>
</evidence>
<evidence type="ECO:0000256" key="1">
    <source>
        <dbReference type="ARBA" id="ARBA00009477"/>
    </source>
</evidence>
<dbReference type="Gene3D" id="2.40.420.20">
    <property type="match status" value="1"/>
</dbReference>
<reference evidence="5" key="1">
    <citation type="submission" date="2018-09" db="EMBL/GenBank/DDBJ databases">
        <title>Paracoccus onubensis nov. sp. a moderate halophilic bacterium isolated from Gruta de las Maravillas (Aracena, Spain).</title>
        <authorList>
            <person name="Jurado V."/>
            <person name="Gutierrez-Patricio S."/>
            <person name="Gonzalez-Pimentel J.L."/>
            <person name="Miller A.Z."/>
            <person name="Laiz L."/>
            <person name="Saiz-Jimenez C."/>
        </authorList>
    </citation>
    <scope>NUCLEOTIDE SEQUENCE [LARGE SCALE GENOMIC DNA]</scope>
    <source>
        <strain evidence="5">DSM 26381</strain>
    </source>
</reference>
<dbReference type="PANTHER" id="PTHR30469:SF38">
    <property type="entry name" value="HLYD FAMILY SECRETION PROTEIN"/>
    <property type="match status" value="1"/>
</dbReference>
<dbReference type="EMBL" id="QZEW01000069">
    <property type="protein sequence ID" value="RJL08985.1"/>
    <property type="molecule type" value="Genomic_DNA"/>
</dbReference>
<dbReference type="Gene3D" id="2.40.30.170">
    <property type="match status" value="1"/>
</dbReference>
<dbReference type="NCBIfam" id="TIGR01730">
    <property type="entry name" value="RND_mfp"/>
    <property type="match status" value="1"/>
</dbReference>
<dbReference type="Proteomes" id="UP000283587">
    <property type="component" value="Unassembled WGS sequence"/>
</dbReference>
<evidence type="ECO:0000313" key="4">
    <source>
        <dbReference type="EMBL" id="RJL08985.1"/>
    </source>
</evidence>
<keyword evidence="5" id="KW-1185">Reference proteome</keyword>
<dbReference type="PANTHER" id="PTHR30469">
    <property type="entry name" value="MULTIDRUG RESISTANCE PROTEIN MDTA"/>
    <property type="match status" value="1"/>
</dbReference>
<comment type="similarity">
    <text evidence="1">Belongs to the membrane fusion protein (MFP) (TC 8.A.1) family.</text>
</comment>
<dbReference type="Gene3D" id="1.10.287.470">
    <property type="entry name" value="Helix hairpin bin"/>
    <property type="match status" value="1"/>
</dbReference>
<dbReference type="OrthoDB" id="9813967at2"/>
<proteinExistence type="inferred from homology"/>